<dbReference type="EMBL" id="FWFP01000001">
    <property type="protein sequence ID" value="SLN10021.1"/>
    <property type="molecule type" value="Genomic_DNA"/>
</dbReference>
<dbReference type="InterPro" id="IPR003795">
    <property type="entry name" value="DUF192"/>
</dbReference>
<name>A0A1X6Y431_9RHOB</name>
<proteinExistence type="predicted"/>
<organism evidence="1 2">
    <name type="scientific">Ruegeria meonggei</name>
    <dbReference type="NCBI Taxonomy" id="1446476"/>
    <lineage>
        <taxon>Bacteria</taxon>
        <taxon>Pseudomonadati</taxon>
        <taxon>Pseudomonadota</taxon>
        <taxon>Alphaproteobacteria</taxon>
        <taxon>Rhodobacterales</taxon>
        <taxon>Roseobacteraceae</taxon>
        <taxon>Ruegeria</taxon>
    </lineage>
</organism>
<dbReference type="Pfam" id="PF02643">
    <property type="entry name" value="DUF192"/>
    <property type="match status" value="1"/>
</dbReference>
<dbReference type="Gene3D" id="2.60.120.1140">
    <property type="entry name" value="Protein of unknown function DUF192"/>
    <property type="match status" value="1"/>
</dbReference>
<accession>A0A1X6Y431</accession>
<dbReference type="PANTHER" id="PTHR37953:SF1">
    <property type="entry name" value="UPF0127 PROTEIN MJ1496"/>
    <property type="match status" value="1"/>
</dbReference>
<reference evidence="2" key="1">
    <citation type="submission" date="2017-03" db="EMBL/GenBank/DDBJ databases">
        <authorList>
            <person name="Rodrigo-Torres L."/>
            <person name="Arahal R.D."/>
            <person name="Lucena T."/>
        </authorList>
    </citation>
    <scope>NUCLEOTIDE SEQUENCE [LARGE SCALE GENOMIC DNA]</scope>
    <source>
        <strain evidence="2">CECT 8411</strain>
    </source>
</reference>
<sequence length="155" mass="17147">MIRLIAGLVFATMLWTGHVQAACLLDRVGLRNETTQVNFDIELAVAPQDRARGLMFRESLPKRAGMLFIFDPPQPVVFWMKNTLIPLDIIFVDRTGTVTSIHENAIPGDLTPIEGGDSVYAVLEINAGLAARYLITPGTQMRHEVFSQGPAIWPC</sequence>
<keyword evidence="2" id="KW-1185">Reference proteome</keyword>
<dbReference type="OrthoDB" id="9808290at2"/>
<dbReference type="PANTHER" id="PTHR37953">
    <property type="entry name" value="UPF0127 PROTEIN MJ1496"/>
    <property type="match status" value="1"/>
</dbReference>
<dbReference type="InterPro" id="IPR038695">
    <property type="entry name" value="Saro_0823-like_sf"/>
</dbReference>
<evidence type="ECO:0000313" key="1">
    <source>
        <dbReference type="EMBL" id="SLN10021.1"/>
    </source>
</evidence>
<dbReference type="Proteomes" id="UP000193778">
    <property type="component" value="Unassembled WGS sequence"/>
</dbReference>
<evidence type="ECO:0000313" key="2">
    <source>
        <dbReference type="Proteomes" id="UP000193778"/>
    </source>
</evidence>
<dbReference type="RefSeq" id="WP_085820645.1">
    <property type="nucleotide sequence ID" value="NZ_FWFP01000001.1"/>
</dbReference>
<gene>
    <name evidence="1" type="ORF">RUM8411_00059</name>
</gene>
<evidence type="ECO:0008006" key="3">
    <source>
        <dbReference type="Google" id="ProtNLM"/>
    </source>
</evidence>
<dbReference type="AlphaFoldDB" id="A0A1X6Y431"/>
<protein>
    <recommendedName>
        <fullName evidence="3">ACR</fullName>
    </recommendedName>
</protein>